<proteinExistence type="predicted"/>
<dbReference type="RefSeq" id="WP_044825185.1">
    <property type="nucleotide sequence ID" value="NZ_CP009687.1"/>
</dbReference>
<dbReference type="OrthoDB" id="378710at2"/>
<dbReference type="EMBL" id="CP009687">
    <property type="protein sequence ID" value="AKL96149.1"/>
    <property type="molecule type" value="Genomic_DNA"/>
</dbReference>
<protein>
    <submittedName>
        <fullName evidence="1">Uncharacterized protein</fullName>
    </submittedName>
</protein>
<accession>A0A0G3WFF4</accession>
<keyword evidence="2" id="KW-1185">Reference proteome</keyword>
<evidence type="ECO:0000313" key="2">
    <source>
        <dbReference type="Proteomes" id="UP000035704"/>
    </source>
</evidence>
<name>A0A0G3WFF4_9CLOT</name>
<sequence length="535" mass="63389">MYLEQNQEKQRQNHLLKQYLNKYFSSNKIEKLVREFSFSELRKLLGEMDIEFFALCYFPKYFDRRFGQFHKELFEELKYMLNNKGLIEAFGLPREHGKSTINSFLFPLYSTLYNKSQFTLIISATEQIALPFLDMIKDELENNQMLIEDFGIEKGSRWNNNEIWIKSRGGIDSCIMIRGIDGSLRGIHYKQHRPTLVLLDDLLKDDTAKSESKREQVKSTFRDVVIPIGTRDTNILVVGTILHEEDLMSDLLKGRIPGVRSIKKSAIITWAERDDLWSQWETKYNNLQDLDRIETAKSFFYDHEEEMLEGTEILWSEYLDYYYLMCKKQAMGDKSFYKEMQNDPRSTDDYIFQDIGYWERLPDFEEIEIVMYIDPAIKAGKRNDYSAITILGKHTKTNQMYVLDGSIYKLLPDDLFKMAIDKLKLYPVEKIGFEGTQAQSYMKQKFEEELWNNRIYVPVEEIVTRGQKHERIISLEPDVKKRHILFNRDNLGYNNQVKDYNKFAKNDDAPDSLYGAVQLVQGVQRIKFYDRKLLF</sequence>
<dbReference type="AlphaFoldDB" id="A0A0G3WFF4"/>
<dbReference type="Proteomes" id="UP000035704">
    <property type="component" value="Chromosome"/>
</dbReference>
<organism evidence="1 2">
    <name type="scientific">Clostridium aceticum</name>
    <dbReference type="NCBI Taxonomy" id="84022"/>
    <lineage>
        <taxon>Bacteria</taxon>
        <taxon>Bacillati</taxon>
        <taxon>Bacillota</taxon>
        <taxon>Clostridia</taxon>
        <taxon>Eubacteriales</taxon>
        <taxon>Clostridiaceae</taxon>
        <taxon>Clostridium</taxon>
    </lineage>
</organism>
<gene>
    <name evidence="1" type="ORF">CACET_c27040</name>
</gene>
<dbReference type="KEGG" id="cace:CACET_c27040"/>
<dbReference type="InterPro" id="IPR027417">
    <property type="entry name" value="P-loop_NTPase"/>
</dbReference>
<dbReference type="STRING" id="84022.CACET_c27040"/>
<evidence type="ECO:0000313" key="1">
    <source>
        <dbReference type="EMBL" id="AKL96149.1"/>
    </source>
</evidence>
<dbReference type="Gene3D" id="3.30.420.240">
    <property type="match status" value="1"/>
</dbReference>
<reference evidence="1 2" key="1">
    <citation type="submission" date="2014-10" db="EMBL/GenBank/DDBJ databases">
        <title>Genome sequence of Clostridium aceticum DSM 1496.</title>
        <authorList>
            <person name="Poehlein A."/>
            <person name="Schiel-Bengelsdorf B."/>
            <person name="Gottschalk G."/>
            <person name="Duerre P."/>
            <person name="Daniel R."/>
        </authorList>
    </citation>
    <scope>NUCLEOTIDE SEQUENCE [LARGE SCALE GENOMIC DNA]</scope>
    <source>
        <strain evidence="1 2">DSM 1496</strain>
    </source>
</reference>
<dbReference type="Gene3D" id="3.40.50.300">
    <property type="entry name" value="P-loop containing nucleotide triphosphate hydrolases"/>
    <property type="match status" value="1"/>
</dbReference>
<dbReference type="PATRIC" id="fig|84022.6.peg.2746"/>